<proteinExistence type="predicted"/>
<name>A0A0E9S216_ANGAN</name>
<organism evidence="1">
    <name type="scientific">Anguilla anguilla</name>
    <name type="common">European freshwater eel</name>
    <name type="synonym">Muraena anguilla</name>
    <dbReference type="NCBI Taxonomy" id="7936"/>
    <lineage>
        <taxon>Eukaryota</taxon>
        <taxon>Metazoa</taxon>
        <taxon>Chordata</taxon>
        <taxon>Craniata</taxon>
        <taxon>Vertebrata</taxon>
        <taxon>Euteleostomi</taxon>
        <taxon>Actinopterygii</taxon>
        <taxon>Neopterygii</taxon>
        <taxon>Teleostei</taxon>
        <taxon>Anguilliformes</taxon>
        <taxon>Anguillidae</taxon>
        <taxon>Anguilla</taxon>
    </lineage>
</organism>
<sequence>MSDLLYLFQCPISKVLYFFHGRRSVRESIFQTKTWKYKT</sequence>
<dbReference type="AlphaFoldDB" id="A0A0E9S216"/>
<dbReference type="EMBL" id="GBXM01073266">
    <property type="protein sequence ID" value="JAH35311.1"/>
    <property type="molecule type" value="Transcribed_RNA"/>
</dbReference>
<accession>A0A0E9S216</accession>
<reference evidence="1" key="2">
    <citation type="journal article" date="2015" name="Fish Shellfish Immunol.">
        <title>Early steps in the European eel (Anguilla anguilla)-Vibrio vulnificus interaction in the gills: Role of the RtxA13 toxin.</title>
        <authorList>
            <person name="Callol A."/>
            <person name="Pajuelo D."/>
            <person name="Ebbesson L."/>
            <person name="Teles M."/>
            <person name="MacKenzie S."/>
            <person name="Amaro C."/>
        </authorList>
    </citation>
    <scope>NUCLEOTIDE SEQUENCE</scope>
</reference>
<protein>
    <submittedName>
        <fullName evidence="1">Uncharacterized protein</fullName>
    </submittedName>
</protein>
<evidence type="ECO:0000313" key="1">
    <source>
        <dbReference type="EMBL" id="JAH35311.1"/>
    </source>
</evidence>
<reference evidence="1" key="1">
    <citation type="submission" date="2014-11" db="EMBL/GenBank/DDBJ databases">
        <authorList>
            <person name="Amaro Gonzalez C."/>
        </authorList>
    </citation>
    <scope>NUCLEOTIDE SEQUENCE</scope>
</reference>